<dbReference type="EMBL" id="UXUI01007382">
    <property type="protein sequence ID" value="VDD87305.1"/>
    <property type="molecule type" value="Genomic_DNA"/>
</dbReference>
<proteinExistence type="predicted"/>
<dbReference type="Proteomes" id="UP000274131">
    <property type="component" value="Unassembled WGS sequence"/>
</dbReference>
<evidence type="ECO:0000313" key="2">
    <source>
        <dbReference type="Proteomes" id="UP000274131"/>
    </source>
</evidence>
<organism evidence="3">
    <name type="scientific">Enterobius vermicularis</name>
    <name type="common">Human pinworm</name>
    <dbReference type="NCBI Taxonomy" id="51028"/>
    <lineage>
        <taxon>Eukaryota</taxon>
        <taxon>Metazoa</taxon>
        <taxon>Ecdysozoa</taxon>
        <taxon>Nematoda</taxon>
        <taxon>Chromadorea</taxon>
        <taxon>Rhabditida</taxon>
        <taxon>Spirurina</taxon>
        <taxon>Oxyuridomorpha</taxon>
        <taxon>Oxyuroidea</taxon>
        <taxon>Oxyuridae</taxon>
        <taxon>Enterobius</taxon>
    </lineage>
</organism>
<gene>
    <name evidence="1" type="ORF">EVEC_LOCUS2448</name>
</gene>
<dbReference type="WBParaSite" id="EVEC_0000274001-mRNA-1">
    <property type="protein sequence ID" value="EVEC_0000274001-mRNA-1"/>
    <property type="gene ID" value="EVEC_0000274001"/>
</dbReference>
<accession>A0A0N4UYS2</accession>
<reference evidence="3" key="1">
    <citation type="submission" date="2017-02" db="UniProtKB">
        <authorList>
            <consortium name="WormBaseParasite"/>
        </authorList>
    </citation>
    <scope>IDENTIFICATION</scope>
</reference>
<protein>
    <submittedName>
        <fullName evidence="3">Pentapeptide repeat-containing protein</fullName>
    </submittedName>
</protein>
<reference evidence="1 2" key="2">
    <citation type="submission" date="2018-10" db="EMBL/GenBank/DDBJ databases">
        <authorList>
            <consortium name="Pathogen Informatics"/>
        </authorList>
    </citation>
    <scope>NUCLEOTIDE SEQUENCE [LARGE SCALE GENOMIC DNA]</scope>
</reference>
<evidence type="ECO:0000313" key="3">
    <source>
        <dbReference type="WBParaSite" id="EVEC_0000274001-mRNA-1"/>
    </source>
</evidence>
<sequence>MVKFELLRLAKFVKHLLSRFFSAGKQGALYSYRRRRNLWDCYAVDARFLWILKVGTQQIDETVLNANAGLKVEGSTAFASRMTGHELTDKNMAGSAQKGEVISGNRSGLTMRTVTKLEDPHSKMN</sequence>
<keyword evidence="2" id="KW-1185">Reference proteome</keyword>
<dbReference type="AlphaFoldDB" id="A0A0N4UYS2"/>
<name>A0A0N4UYS2_ENTVE</name>
<evidence type="ECO:0000313" key="1">
    <source>
        <dbReference type="EMBL" id="VDD87305.1"/>
    </source>
</evidence>